<dbReference type="SUPFAM" id="SSF46689">
    <property type="entry name" value="Homeodomain-like"/>
    <property type="match status" value="1"/>
</dbReference>
<dbReference type="STRING" id="1176198.SAMN05444716_101132"/>
<dbReference type="PROSITE" id="PS50977">
    <property type="entry name" value="HTH_TETR_2"/>
    <property type="match status" value="1"/>
</dbReference>
<dbReference type="PANTHER" id="PTHR30055:SF151">
    <property type="entry name" value="TRANSCRIPTIONAL REGULATORY PROTEIN"/>
    <property type="match status" value="1"/>
</dbReference>
<name>A0A1I6NY29_9ACTN</name>
<dbReference type="Proteomes" id="UP000198873">
    <property type="component" value="Unassembled WGS sequence"/>
</dbReference>
<feature type="DNA-binding region" description="H-T-H motif" evidence="4">
    <location>
        <begin position="67"/>
        <end position="86"/>
    </location>
</feature>
<dbReference type="PRINTS" id="PR00455">
    <property type="entry name" value="HTHTETR"/>
</dbReference>
<dbReference type="InterPro" id="IPR009057">
    <property type="entry name" value="Homeodomain-like_sf"/>
</dbReference>
<evidence type="ECO:0000313" key="7">
    <source>
        <dbReference type="Proteomes" id="UP000198873"/>
    </source>
</evidence>
<evidence type="ECO:0000256" key="3">
    <source>
        <dbReference type="ARBA" id="ARBA00023163"/>
    </source>
</evidence>
<organism evidence="6 7">
    <name type="scientific">Streptomyces harbinensis</name>
    <dbReference type="NCBI Taxonomy" id="1176198"/>
    <lineage>
        <taxon>Bacteria</taxon>
        <taxon>Bacillati</taxon>
        <taxon>Actinomycetota</taxon>
        <taxon>Actinomycetes</taxon>
        <taxon>Kitasatosporales</taxon>
        <taxon>Streptomycetaceae</taxon>
        <taxon>Streptomyces</taxon>
    </lineage>
</organism>
<keyword evidence="7" id="KW-1185">Reference proteome</keyword>
<evidence type="ECO:0000313" key="6">
    <source>
        <dbReference type="EMBL" id="SFS32780.1"/>
    </source>
</evidence>
<sequence length="275" mass="29726">MWGTVIKLGHTMTTAHSSGGGDISRSLRLMWEGRESPNRGPRPGLTLDGIVTAAIELADREGLSALSMRKVAAELGVGTMTLYRYVPAKEELLDLMLDRVNGPAPGHDAERFTGLPWRQCLSEIAQGSYATYLRHPWLLQVNQSRPLLGPNALLGFEVSLTGLRSLPLTGREKVAVISTIDAFVTGLARTHVLAQQLAEQSGVSDEEFWNAQAPLMETALHSGAYPEVFALPDNTFDMTGEEMFAFGLDRVLDGLEVYFARPEAAADPVSGTGCG</sequence>
<dbReference type="Gene3D" id="1.10.10.60">
    <property type="entry name" value="Homeodomain-like"/>
    <property type="match status" value="1"/>
</dbReference>
<dbReference type="InterPro" id="IPR036271">
    <property type="entry name" value="Tet_transcr_reg_TetR-rel_C_sf"/>
</dbReference>
<dbReference type="InterPro" id="IPR001647">
    <property type="entry name" value="HTH_TetR"/>
</dbReference>
<dbReference type="Pfam" id="PF02909">
    <property type="entry name" value="TetR_C_1"/>
    <property type="match status" value="1"/>
</dbReference>
<dbReference type="AlphaFoldDB" id="A0A1I6NY29"/>
<dbReference type="Gene3D" id="1.10.357.10">
    <property type="entry name" value="Tetracycline Repressor, domain 2"/>
    <property type="match status" value="1"/>
</dbReference>
<keyword evidence="3" id="KW-0804">Transcription</keyword>
<proteinExistence type="predicted"/>
<evidence type="ECO:0000259" key="5">
    <source>
        <dbReference type="PROSITE" id="PS50977"/>
    </source>
</evidence>
<accession>A0A1I6NY29</accession>
<dbReference type="PANTHER" id="PTHR30055">
    <property type="entry name" value="HTH-TYPE TRANSCRIPTIONAL REGULATOR RUTR"/>
    <property type="match status" value="1"/>
</dbReference>
<keyword evidence="2 4" id="KW-0238">DNA-binding</keyword>
<dbReference type="InterPro" id="IPR050109">
    <property type="entry name" value="HTH-type_TetR-like_transc_reg"/>
</dbReference>
<reference evidence="7" key="1">
    <citation type="submission" date="2016-10" db="EMBL/GenBank/DDBJ databases">
        <authorList>
            <person name="Varghese N."/>
            <person name="Submissions S."/>
        </authorList>
    </citation>
    <scope>NUCLEOTIDE SEQUENCE [LARGE SCALE GENOMIC DNA]</scope>
    <source>
        <strain evidence="7">CGMCC 4.7047</strain>
    </source>
</reference>
<dbReference type="Pfam" id="PF00440">
    <property type="entry name" value="TetR_N"/>
    <property type="match status" value="1"/>
</dbReference>
<evidence type="ECO:0000256" key="1">
    <source>
        <dbReference type="ARBA" id="ARBA00023015"/>
    </source>
</evidence>
<evidence type="ECO:0000256" key="2">
    <source>
        <dbReference type="ARBA" id="ARBA00023125"/>
    </source>
</evidence>
<dbReference type="GO" id="GO:0045892">
    <property type="term" value="P:negative regulation of DNA-templated transcription"/>
    <property type="evidence" value="ECO:0007669"/>
    <property type="project" value="InterPro"/>
</dbReference>
<feature type="domain" description="HTH tetR-type" evidence="5">
    <location>
        <begin position="44"/>
        <end position="104"/>
    </location>
</feature>
<dbReference type="SUPFAM" id="SSF48498">
    <property type="entry name" value="Tetracyclin repressor-like, C-terminal domain"/>
    <property type="match status" value="1"/>
</dbReference>
<protein>
    <submittedName>
        <fullName evidence="6">Regulatory protein, tetR family</fullName>
    </submittedName>
</protein>
<dbReference type="EMBL" id="FPAB01000001">
    <property type="protein sequence ID" value="SFS32780.1"/>
    <property type="molecule type" value="Genomic_DNA"/>
</dbReference>
<dbReference type="GO" id="GO:0000976">
    <property type="term" value="F:transcription cis-regulatory region binding"/>
    <property type="evidence" value="ECO:0007669"/>
    <property type="project" value="TreeGrafter"/>
</dbReference>
<dbReference type="GO" id="GO:0003700">
    <property type="term" value="F:DNA-binding transcription factor activity"/>
    <property type="evidence" value="ECO:0007669"/>
    <property type="project" value="TreeGrafter"/>
</dbReference>
<evidence type="ECO:0000256" key="4">
    <source>
        <dbReference type="PROSITE-ProRule" id="PRU00335"/>
    </source>
</evidence>
<keyword evidence="1" id="KW-0805">Transcription regulation</keyword>
<dbReference type="InterPro" id="IPR004111">
    <property type="entry name" value="Repressor_TetR_C"/>
</dbReference>
<gene>
    <name evidence="6" type="ORF">SAMN05444716_101132</name>
</gene>